<keyword evidence="3" id="KW-1185">Reference proteome</keyword>
<dbReference type="EMBL" id="NRRL01000001">
    <property type="protein sequence ID" value="MBK1666629.1"/>
    <property type="molecule type" value="Genomic_DNA"/>
</dbReference>
<keyword evidence="1" id="KW-1133">Transmembrane helix</keyword>
<dbReference type="RefSeq" id="WP_200338681.1">
    <property type="nucleotide sequence ID" value="NZ_NRRL01000001.1"/>
</dbReference>
<keyword evidence="1" id="KW-0812">Transmembrane</keyword>
<feature type="transmembrane region" description="Helical" evidence="1">
    <location>
        <begin position="12"/>
        <end position="35"/>
    </location>
</feature>
<sequence>MIDKTPQEIERMSVQDLVASLPTFGLLIVLPIGVAKWSVRYLQVQAFTFMAWLLLPLVATLPPQMRLGYITGLRSDRVQSMLLGYAKSSYGLRRVLQELGRRL</sequence>
<comment type="caution">
    <text evidence="2">The sequence shown here is derived from an EMBL/GenBank/DDBJ whole genome shotgun (WGS) entry which is preliminary data.</text>
</comment>
<feature type="transmembrane region" description="Helical" evidence="1">
    <location>
        <begin position="41"/>
        <end position="61"/>
    </location>
</feature>
<evidence type="ECO:0000313" key="2">
    <source>
        <dbReference type="EMBL" id="MBK1666629.1"/>
    </source>
</evidence>
<protein>
    <submittedName>
        <fullName evidence="2">Uncharacterized protein</fullName>
    </submittedName>
</protein>
<name>A0ABS1D8R1_9PROT</name>
<accession>A0ABS1D8R1</accession>
<reference evidence="2 3" key="1">
    <citation type="journal article" date="2020" name="Microorganisms">
        <title>Osmotic Adaptation and Compatible Solute Biosynthesis of Phototrophic Bacteria as Revealed from Genome Analyses.</title>
        <authorList>
            <person name="Imhoff J.F."/>
            <person name="Rahn T."/>
            <person name="Kunzel S."/>
            <person name="Keller A."/>
            <person name="Neulinger S.C."/>
        </authorList>
    </citation>
    <scope>NUCLEOTIDE SEQUENCE [LARGE SCALE GENOMIC DNA]</scope>
    <source>
        <strain evidence="2 3">DSM 9895</strain>
    </source>
</reference>
<gene>
    <name evidence="2" type="ORF">CKO28_01045</name>
</gene>
<keyword evidence="1" id="KW-0472">Membrane</keyword>
<dbReference type="Proteomes" id="UP001296873">
    <property type="component" value="Unassembled WGS sequence"/>
</dbReference>
<proteinExistence type="predicted"/>
<evidence type="ECO:0000313" key="3">
    <source>
        <dbReference type="Proteomes" id="UP001296873"/>
    </source>
</evidence>
<organism evidence="2 3">
    <name type="scientific">Rhodovibrio sodomensis</name>
    <dbReference type="NCBI Taxonomy" id="1088"/>
    <lineage>
        <taxon>Bacteria</taxon>
        <taxon>Pseudomonadati</taxon>
        <taxon>Pseudomonadota</taxon>
        <taxon>Alphaproteobacteria</taxon>
        <taxon>Rhodospirillales</taxon>
        <taxon>Rhodovibrionaceae</taxon>
        <taxon>Rhodovibrio</taxon>
    </lineage>
</organism>
<evidence type="ECO:0000256" key="1">
    <source>
        <dbReference type="SAM" id="Phobius"/>
    </source>
</evidence>